<name>A0A8S5P9P7_9CAUD</name>
<reference evidence="1" key="1">
    <citation type="journal article" date="2021" name="Proc. Natl. Acad. Sci. U.S.A.">
        <title>A Catalog of Tens of Thousands of Viruses from Human Metagenomes Reveals Hidden Associations with Chronic Diseases.</title>
        <authorList>
            <person name="Tisza M.J."/>
            <person name="Buck C.B."/>
        </authorList>
    </citation>
    <scope>NUCLEOTIDE SEQUENCE</scope>
    <source>
        <strain evidence="1">Ct3D84</strain>
    </source>
</reference>
<accession>A0A8S5P9P7</accession>
<proteinExistence type="predicted"/>
<sequence length="109" mass="12079">MDEIINMPQAEEGDLVVKFSKPFVFENKTYTEVDLRGLEDLNGEDLCRADRAVRAQGNTAPMTEMTPDIACFLSSVAAHLPVEFFKALPIREMVKVRNAVSGFLLGGDE</sequence>
<protein>
    <submittedName>
        <fullName evidence="1">Tail assembly chaperone protein</fullName>
    </submittedName>
</protein>
<organism evidence="1">
    <name type="scientific">Myoviridae sp. ct3D84</name>
    <dbReference type="NCBI Taxonomy" id="2825023"/>
    <lineage>
        <taxon>Viruses</taxon>
        <taxon>Duplodnaviria</taxon>
        <taxon>Heunggongvirae</taxon>
        <taxon>Uroviricota</taxon>
        <taxon>Caudoviricetes</taxon>
    </lineage>
</organism>
<evidence type="ECO:0000313" key="1">
    <source>
        <dbReference type="EMBL" id="DAE03706.1"/>
    </source>
</evidence>
<dbReference type="EMBL" id="BK015371">
    <property type="protein sequence ID" value="DAE03706.1"/>
    <property type="molecule type" value="Genomic_DNA"/>
</dbReference>